<reference evidence="1" key="1">
    <citation type="submission" date="2023-02" db="EMBL/GenBank/DDBJ databases">
        <title>Elizabethkingia anophelis draft genomes.</title>
        <authorList>
            <person name="Nicholson A.C."/>
            <person name="Whitney A.M."/>
            <person name="Humrighouse B.W."/>
            <person name="Villarma A."/>
            <person name="Bell M."/>
            <person name="Mcquiston J."/>
        </authorList>
    </citation>
    <scope>NUCLEOTIDE SEQUENCE</scope>
    <source>
        <strain evidence="1">B4955</strain>
    </source>
</reference>
<organism evidence="1 2">
    <name type="scientific">Elizabethkingia anophelis</name>
    <dbReference type="NCBI Taxonomy" id="1117645"/>
    <lineage>
        <taxon>Bacteria</taxon>
        <taxon>Pseudomonadati</taxon>
        <taxon>Bacteroidota</taxon>
        <taxon>Flavobacteriia</taxon>
        <taxon>Flavobacteriales</taxon>
        <taxon>Weeksellaceae</taxon>
        <taxon>Elizabethkingia</taxon>
    </lineage>
</organism>
<dbReference type="EMBL" id="NWGY01000010">
    <property type="protein sequence ID" value="MDV3664180.1"/>
    <property type="molecule type" value="Genomic_DNA"/>
</dbReference>
<protein>
    <submittedName>
        <fullName evidence="1">Uncharacterized protein</fullName>
    </submittedName>
</protein>
<gene>
    <name evidence="1" type="ORF">CMU51_08930</name>
</gene>
<dbReference type="Proteomes" id="UP001189000">
    <property type="component" value="Unassembled WGS sequence"/>
</dbReference>
<sequence>MFNFKEGDKTVLVDYDLILRTRALERTDFGLLNNYVFFVDSHAEGGFGAFIKDNMKALEKRLKNFDRTFIIPSEIGKLDTNTFHAVKFQYPQLYYVNYYPDSLQDKTNLLLDYFYIGTRKMGFIETDREQKRLVFHEVPELIDREEMISYITSFCVYIKEKYHTEREDFAFNAPYSVFFNDDEVKVEDSIAKEIKEIVEQIELIKAKGLIVSALPVFEKISQSYALTLNNQISYLLVDEDFRIILTDFNVEIKLSHLTKAIYLLYLLYPEGFTTEELKRKGSELLKIYITVSNQHDLYKLKETIDNFLCDEKAIYVHLSRIKSEFHRNMQSNIADSYTIKGRKNSAKRIALDRNKTNIASLRELLKI</sequence>
<comment type="caution">
    <text evidence="1">The sequence shown here is derived from an EMBL/GenBank/DDBJ whole genome shotgun (WGS) entry which is preliminary data.</text>
</comment>
<evidence type="ECO:0000313" key="2">
    <source>
        <dbReference type="Proteomes" id="UP001189000"/>
    </source>
</evidence>
<name>A0AAE4T647_9FLAO</name>
<proteinExistence type="predicted"/>
<evidence type="ECO:0000313" key="1">
    <source>
        <dbReference type="EMBL" id="MDV3664180.1"/>
    </source>
</evidence>
<accession>A0AAE4T647</accession>
<dbReference type="AlphaFoldDB" id="A0AAE4T647"/>